<reference evidence="2" key="2">
    <citation type="journal article" date="2000" name="Genome Res.">
        <title>Normalization and subtraction of cap-trapper-selected cDNAs to prepare full-length cDNA libraries for rapid discovery of new genes.</title>
        <authorList>
            <person name="Carninci P."/>
            <person name="Shibata Y."/>
            <person name="Hayatsu N."/>
            <person name="Sugahara Y."/>
            <person name="Shibata K."/>
            <person name="Itoh M."/>
            <person name="Konno H."/>
            <person name="Okazaki Y."/>
            <person name="Muramatsu M."/>
            <person name="Hayashizaki Y."/>
        </authorList>
    </citation>
    <scope>NUCLEOTIDE SEQUENCE</scope>
    <source>
        <strain evidence="2">C57BL/6J</strain>
        <tissue evidence="2">Testis</tissue>
    </source>
</reference>
<feature type="non-terminal residue" evidence="2">
    <location>
        <position position="1"/>
    </location>
</feature>
<dbReference type="MGI" id="MGI:1914837">
    <property type="gene designation" value="Cdk19os"/>
</dbReference>
<protein>
    <submittedName>
        <fullName evidence="2">Uncharacterized protein</fullName>
    </submittedName>
</protein>
<reference evidence="2" key="8">
    <citation type="journal article" date="2005" name="Science">
        <title>Antisense Transcription in the Mammalian Transcriptome.</title>
        <authorList>
            <consortium name="RIKEN Genome Exploration Research Group and Genome Science Group (Genome Network Project Core Group) and the FANTOM Consortium"/>
        </authorList>
    </citation>
    <scope>NUCLEOTIDE SEQUENCE</scope>
    <source>
        <strain evidence="2">C57BL/6J</strain>
        <tissue evidence="2">Testis</tissue>
    </source>
</reference>
<feature type="compositionally biased region" description="Polar residues" evidence="1">
    <location>
        <begin position="1"/>
        <end position="16"/>
    </location>
</feature>
<reference evidence="2" key="4">
    <citation type="submission" date="2000-07" db="EMBL/GenBank/DDBJ databases">
        <authorList>
            <person name="Adachi J."/>
            <person name="Aizawa K."/>
            <person name="Akahira S."/>
            <person name="Akimura T."/>
            <person name="Arai A."/>
            <person name="Aono H."/>
            <person name="Arakawa T."/>
            <person name="Bono H."/>
            <person name="Carninci P."/>
            <person name="Fukuda S."/>
            <person name="Fukunishi Y."/>
            <person name="Furuno M."/>
            <person name="Hanagaki T."/>
            <person name="Hara A."/>
            <person name="Hayatsu N."/>
            <person name="Hiramoto K."/>
            <person name="Hiraoka T."/>
            <person name="Hori F."/>
            <person name="Imotani K."/>
            <person name="Ishii Y."/>
            <person name="Itoh M."/>
            <person name="Izawa M."/>
            <person name="Kasukawa T."/>
            <person name="Kato H."/>
            <person name="Kawai J."/>
            <person name="Kojima Y."/>
            <person name="Konno H."/>
            <person name="Kouda M."/>
            <person name="Koya S."/>
            <person name="Kurihara C."/>
            <person name="Matsuyama T."/>
            <person name="Miyazaki A."/>
            <person name="Nishi K."/>
            <person name="Nomura K."/>
            <person name="Numazaki R."/>
            <person name="Ohno M."/>
            <person name="Okazaki Y."/>
            <person name="Okido T."/>
            <person name="Owa C."/>
            <person name="Saito H."/>
            <person name="Saito R."/>
            <person name="Sakai C."/>
            <person name="Sakai K."/>
            <person name="Sano H."/>
            <person name="Sasaki D."/>
            <person name="Shibata K."/>
            <person name="Shibata Y."/>
            <person name="Shinagawa A."/>
            <person name="Shiraki T."/>
            <person name="Sogabe Y."/>
            <person name="Suzuki H."/>
            <person name="Tagami M."/>
            <person name="Tagawa A."/>
            <person name="Takahashi F."/>
            <person name="Tanaka T."/>
            <person name="Tejima Y."/>
            <person name="Toya T."/>
            <person name="Yamamura T."/>
            <person name="Yasunishi A."/>
            <person name="Yoshida K."/>
            <person name="Yoshino M."/>
            <person name="Muramatsu M."/>
            <person name="Hayashizaki Y."/>
        </authorList>
    </citation>
    <scope>NUCLEOTIDE SEQUENCE</scope>
    <source>
        <strain evidence="2">C57BL/6J</strain>
        <tissue evidence="2">Testis</tissue>
    </source>
</reference>
<proteinExistence type="evidence at transcript level"/>
<evidence type="ECO:0000256" key="1">
    <source>
        <dbReference type="SAM" id="MobiDB-lite"/>
    </source>
</evidence>
<reference evidence="2" key="5">
    <citation type="journal article" date="2001" name="Nature">
        <title>Functional annotation of a full-length mouse cDNA collection.</title>
        <authorList>
            <consortium name="The RIKEN Genome Exploration Research Group Phase II Team and the FANTOM Consortium"/>
        </authorList>
    </citation>
    <scope>NUCLEOTIDE SEQUENCE</scope>
    <source>
        <strain evidence="2">C57BL/6J</strain>
        <tissue evidence="2">Testis</tissue>
    </source>
</reference>
<accession>Q9CUJ7</accession>
<reference evidence="2" key="6">
    <citation type="journal article" date="2002" name="Nature">
        <title>Analysis of the mouse transcriptome based on functional annotation of 60,770 full-length cDNAs.</title>
        <authorList>
            <consortium name="The FANTOM Consortium and the RIKEN Genome Exploration Research Group Phase I and II Team"/>
        </authorList>
    </citation>
    <scope>NUCLEOTIDE SEQUENCE</scope>
    <source>
        <strain evidence="2">C57BL/6J</strain>
        <tissue evidence="2">Testis</tissue>
    </source>
</reference>
<evidence type="ECO:0000313" key="3">
    <source>
        <dbReference type="MGI" id="MGI:1914837"/>
    </source>
</evidence>
<gene>
    <name evidence="3" type="primary">Cdk19os</name>
    <name evidence="3" type="synonym">4930520K10Rik</name>
</gene>
<reference evidence="2" key="7">
    <citation type="journal article" date="2005" name="Science">
        <title>The Transcriptional Landscape of the Mammalian Genome.</title>
        <authorList>
            <consortium name="The FANTOM Consortium"/>
            <consortium name="Riken Genome Exploration Research Group and Genome Science Group (Genome Network Project Core Group)"/>
        </authorList>
    </citation>
    <scope>NUCLEOTIDE SEQUENCE</scope>
    <source>
        <strain evidence="2">C57BL/6J</strain>
        <tissue evidence="2">Testis</tissue>
    </source>
</reference>
<evidence type="ECO:0000313" key="2">
    <source>
        <dbReference type="EMBL" id="BAB30001.1"/>
    </source>
</evidence>
<feature type="region of interest" description="Disordered" evidence="1">
    <location>
        <begin position="1"/>
        <end position="126"/>
    </location>
</feature>
<dbReference type="AGR" id="MGI:1914837"/>
<reference evidence="2" key="3">
    <citation type="journal article" date="2000" name="Genome Res.">
        <title>RIKEN integrated sequence analysis (RISA) system--384-format sequencing pipeline with 384 multicapillary sequencer.</title>
        <authorList>
            <person name="Shibata K."/>
            <person name="Itoh M."/>
            <person name="Aizawa K."/>
            <person name="Nagaoka S."/>
            <person name="Sasaki N."/>
            <person name="Carninci P."/>
            <person name="Konno H."/>
            <person name="Akiyama J."/>
            <person name="Nishi K."/>
            <person name="Kitsunai T."/>
            <person name="Tashiro H."/>
            <person name="Itoh M."/>
            <person name="Sumi N."/>
            <person name="Ishii Y."/>
            <person name="Nakamura S."/>
            <person name="Hazama M."/>
            <person name="Nishine T."/>
            <person name="Harada A."/>
            <person name="Yamamoto R."/>
            <person name="Matsumoto H."/>
            <person name="Sakaguchi S."/>
            <person name="Ikegami T."/>
            <person name="Kashiwagi K."/>
            <person name="Fujiwake S."/>
            <person name="Inoue K."/>
            <person name="Togawa Y."/>
            <person name="Izawa M."/>
            <person name="Ohara E."/>
            <person name="Watahiki M."/>
            <person name="Yoneda Y."/>
            <person name="Ishikawa T."/>
            <person name="Ozawa K."/>
            <person name="Tanaka T."/>
            <person name="Matsuura S."/>
            <person name="Kawai J."/>
            <person name="Okazaki Y."/>
            <person name="Muramatsu M."/>
            <person name="Inoue Y."/>
            <person name="Kira A."/>
            <person name="Hayashizaki Y."/>
        </authorList>
    </citation>
    <scope>NUCLEOTIDE SEQUENCE</scope>
    <source>
        <strain evidence="2">C57BL/6J</strain>
        <tissue evidence="2">Testis</tissue>
    </source>
</reference>
<organism evidence="2">
    <name type="scientific">Mus musculus</name>
    <name type="common">Mouse</name>
    <dbReference type="NCBI Taxonomy" id="10090"/>
    <lineage>
        <taxon>Eukaryota</taxon>
        <taxon>Metazoa</taxon>
        <taxon>Chordata</taxon>
        <taxon>Craniata</taxon>
        <taxon>Vertebrata</taxon>
        <taxon>Euteleostomi</taxon>
        <taxon>Mammalia</taxon>
        <taxon>Eutheria</taxon>
        <taxon>Euarchontoglires</taxon>
        <taxon>Glires</taxon>
        <taxon>Rodentia</taxon>
        <taxon>Myomorpha</taxon>
        <taxon>Muroidea</taxon>
        <taxon>Muridae</taxon>
        <taxon>Murinae</taxon>
        <taxon>Mus</taxon>
        <taxon>Mus</taxon>
    </lineage>
</organism>
<sequence length="126" mass="12813">PLPSPAQGQTGNSSAKPSGGSPGTRPLNSTSRRGLHPPPAVNHAAATPGGTDAPDGAAPYDFEGRDRPAGGGSTSASELAPGRRSATHAASSRELRPTQPSGAPQRRGRDEPTPRSRSYPSFRLAL</sequence>
<name>Q9CUJ7_MOUSE</name>
<dbReference type="AlphaFoldDB" id="Q9CUJ7"/>
<reference evidence="2" key="1">
    <citation type="journal article" date="1999" name="Methods Enzymol.">
        <title>High-efficiency full-length cDNA cloning.</title>
        <authorList>
            <person name="Carninci P."/>
            <person name="Hayashizaki Y."/>
        </authorList>
    </citation>
    <scope>NUCLEOTIDE SEQUENCE</scope>
    <source>
        <strain evidence="2">C57BL/6J</strain>
        <tissue evidence="2">Testis</tissue>
    </source>
</reference>
<dbReference type="EMBL" id="AK015854">
    <property type="protein sequence ID" value="BAB30001.1"/>
    <property type="molecule type" value="mRNA"/>
</dbReference>